<comment type="subcellular location">
    <subcellularLocation>
        <location evidence="2">Membrane</location>
        <topology evidence="2">Multi-pass membrane protein</topology>
    </subcellularLocation>
</comment>
<keyword evidence="11" id="KW-0472">Membrane</keyword>
<keyword evidence="7" id="KW-0863">Zinc-finger</keyword>
<evidence type="ECO:0000256" key="10">
    <source>
        <dbReference type="ARBA" id="ARBA00022989"/>
    </source>
</evidence>
<dbReference type="OrthoDB" id="7013907at2"/>
<dbReference type="PROSITE" id="PS00018">
    <property type="entry name" value="EF_HAND_1"/>
    <property type="match status" value="1"/>
</dbReference>
<keyword evidence="14" id="KW-1185">Reference proteome</keyword>
<dbReference type="GO" id="GO:0016567">
    <property type="term" value="P:protein ubiquitination"/>
    <property type="evidence" value="ECO:0007669"/>
    <property type="project" value="InterPro"/>
</dbReference>
<evidence type="ECO:0000256" key="5">
    <source>
        <dbReference type="ARBA" id="ARBA00022692"/>
    </source>
</evidence>
<dbReference type="Proteomes" id="UP000242957">
    <property type="component" value="Unassembled WGS sequence"/>
</dbReference>
<dbReference type="InterPro" id="IPR022170">
    <property type="entry name" value="MUL1-like"/>
</dbReference>
<evidence type="ECO:0000256" key="11">
    <source>
        <dbReference type="ARBA" id="ARBA00023136"/>
    </source>
</evidence>
<keyword evidence="4" id="KW-0808">Transferase</keyword>
<keyword evidence="6" id="KW-0479">Metal-binding</keyword>
<comment type="catalytic activity">
    <reaction evidence="1">
        <text>S-ubiquitinyl-[E2 ubiquitin-conjugating enzyme]-L-cysteine + [acceptor protein]-L-lysine = [E2 ubiquitin-conjugating enzyme]-L-cysteine + N(6)-ubiquitinyl-[acceptor protein]-L-lysine.</text>
        <dbReference type="EC" id="2.3.2.27"/>
    </reaction>
</comment>
<organism evidence="13 14">
    <name type="scientific">Pseudomonas jinjuensis</name>
    <dbReference type="NCBI Taxonomy" id="198616"/>
    <lineage>
        <taxon>Bacteria</taxon>
        <taxon>Pseudomonadati</taxon>
        <taxon>Pseudomonadota</taxon>
        <taxon>Gammaproteobacteria</taxon>
        <taxon>Pseudomonadales</taxon>
        <taxon>Pseudomonadaceae</taxon>
        <taxon>Pseudomonas</taxon>
    </lineage>
</organism>
<keyword evidence="10" id="KW-1133">Transmembrane helix</keyword>
<evidence type="ECO:0000256" key="3">
    <source>
        <dbReference type="ARBA" id="ARBA00012483"/>
    </source>
</evidence>
<evidence type="ECO:0000259" key="12">
    <source>
        <dbReference type="Pfam" id="PF12483"/>
    </source>
</evidence>
<dbReference type="RefSeq" id="WP_084314596.1">
    <property type="nucleotide sequence ID" value="NZ_FNIJ01000022.1"/>
</dbReference>
<evidence type="ECO:0000256" key="8">
    <source>
        <dbReference type="ARBA" id="ARBA00022786"/>
    </source>
</evidence>
<dbReference type="STRING" id="198616.SAMN05216193_12251"/>
<feature type="domain" description="E3 Ubiquitin ligase MUL1-like" evidence="12">
    <location>
        <begin position="81"/>
        <end position="183"/>
    </location>
</feature>
<evidence type="ECO:0000256" key="6">
    <source>
        <dbReference type="ARBA" id="ARBA00022723"/>
    </source>
</evidence>
<dbReference type="GO" id="GO:0061630">
    <property type="term" value="F:ubiquitin protein ligase activity"/>
    <property type="evidence" value="ECO:0007669"/>
    <property type="project" value="UniProtKB-EC"/>
</dbReference>
<keyword evidence="9" id="KW-0862">Zinc</keyword>
<evidence type="ECO:0000256" key="9">
    <source>
        <dbReference type="ARBA" id="ARBA00022833"/>
    </source>
</evidence>
<keyword evidence="13" id="KW-0436">Ligase</keyword>
<evidence type="ECO:0000313" key="14">
    <source>
        <dbReference type="Proteomes" id="UP000242957"/>
    </source>
</evidence>
<evidence type="ECO:0000313" key="13">
    <source>
        <dbReference type="EMBL" id="SDP10558.1"/>
    </source>
</evidence>
<name>A0A1H0Q1L4_9PSED</name>
<dbReference type="GO" id="GO:0016020">
    <property type="term" value="C:membrane"/>
    <property type="evidence" value="ECO:0007669"/>
    <property type="project" value="UniProtKB-SubCell"/>
</dbReference>
<evidence type="ECO:0000256" key="7">
    <source>
        <dbReference type="ARBA" id="ARBA00022771"/>
    </source>
</evidence>
<dbReference type="EC" id="2.3.2.27" evidence="3"/>
<keyword evidence="8" id="KW-0833">Ubl conjugation pathway</keyword>
<evidence type="ECO:0000256" key="4">
    <source>
        <dbReference type="ARBA" id="ARBA00022679"/>
    </source>
</evidence>
<gene>
    <name evidence="13" type="ORF">SAMN05216193_12251</name>
</gene>
<dbReference type="Pfam" id="PF12483">
    <property type="entry name" value="GIDE"/>
    <property type="match status" value="1"/>
</dbReference>
<dbReference type="AlphaFoldDB" id="A0A1H0Q1L4"/>
<dbReference type="EMBL" id="FNIJ01000022">
    <property type="protein sequence ID" value="SDP10558.1"/>
    <property type="molecule type" value="Genomic_DNA"/>
</dbReference>
<evidence type="ECO:0000256" key="1">
    <source>
        <dbReference type="ARBA" id="ARBA00000900"/>
    </source>
</evidence>
<evidence type="ECO:0000256" key="2">
    <source>
        <dbReference type="ARBA" id="ARBA00004141"/>
    </source>
</evidence>
<sequence>MQFDSQWIFLAMACSASLYGGWRCIGDFSRARLLADVPTSKVRSAAQGFTELYGILEEGPEAPLRGPLTGKPCLWWRYRIEEEQRNDKGRSNWRTLEKGVSEGWFGLRDATGVCLIDPAGADVRPLTRERWEGRERHPRGMAKAPGLLGQLLGGGRHYRYTEERLEAGQPLYALGDFHSSGGGRQGLDIDGAQAAVIREWKGDFAGLLGRFDSDGDGQLDEREWQRVRLAARLEAEDRHRASSAAPTRHRLARPAERQPFILSSYGEDELGGKLRWQAAGHAALCLGGALLGAWFYRGLGGF</sequence>
<keyword evidence="5" id="KW-0812">Transmembrane</keyword>
<dbReference type="GO" id="GO:0008270">
    <property type="term" value="F:zinc ion binding"/>
    <property type="evidence" value="ECO:0007669"/>
    <property type="project" value="UniProtKB-KW"/>
</dbReference>
<protein>
    <recommendedName>
        <fullName evidence="3">RING-type E3 ubiquitin transferase</fullName>
        <ecNumber evidence="3">2.3.2.27</ecNumber>
    </recommendedName>
</protein>
<proteinExistence type="predicted"/>
<accession>A0A1H0Q1L4</accession>
<dbReference type="InterPro" id="IPR018247">
    <property type="entry name" value="EF_Hand_1_Ca_BS"/>
</dbReference>
<reference evidence="14" key="1">
    <citation type="submission" date="2016-10" db="EMBL/GenBank/DDBJ databases">
        <authorList>
            <person name="Varghese N."/>
            <person name="Submissions S."/>
        </authorList>
    </citation>
    <scope>NUCLEOTIDE SEQUENCE [LARGE SCALE GENOMIC DNA]</scope>
    <source>
        <strain evidence="14">JCM 21621</strain>
    </source>
</reference>
<dbReference type="GO" id="GO:0016874">
    <property type="term" value="F:ligase activity"/>
    <property type="evidence" value="ECO:0007669"/>
    <property type="project" value="UniProtKB-KW"/>
</dbReference>